<protein>
    <submittedName>
        <fullName evidence="1">Uncharacterized conserved protein</fullName>
    </submittedName>
</protein>
<organism evidence="1 2">
    <name type="scientific">Chromobacterium violaceum</name>
    <dbReference type="NCBI Taxonomy" id="536"/>
    <lineage>
        <taxon>Bacteria</taxon>
        <taxon>Pseudomonadati</taxon>
        <taxon>Pseudomonadota</taxon>
        <taxon>Betaproteobacteria</taxon>
        <taxon>Neisseriales</taxon>
        <taxon>Chromobacteriaceae</taxon>
        <taxon>Chromobacterium</taxon>
    </lineage>
</organism>
<dbReference type="EMBL" id="LR134182">
    <property type="protein sequence ID" value="VEB44507.1"/>
    <property type="molecule type" value="Genomic_DNA"/>
</dbReference>
<dbReference type="Gene3D" id="3.40.50.720">
    <property type="entry name" value="NAD(P)-binding Rossmann-like Domain"/>
    <property type="match status" value="1"/>
</dbReference>
<sequence>MLTASLHPAFSFADPKRAVEGFAGTLCALEGDEQACLRLEAFARALGGRPFRLALAARPPTTPACRWRPISWWR</sequence>
<evidence type="ECO:0000313" key="1">
    <source>
        <dbReference type="EMBL" id="VEB44507.1"/>
    </source>
</evidence>
<dbReference type="AlphaFoldDB" id="A0A447TI57"/>
<accession>A0A447TI57</accession>
<gene>
    <name evidence="1" type="ORF">NCTC9695_04997</name>
</gene>
<proteinExistence type="predicted"/>
<dbReference type="Proteomes" id="UP000275777">
    <property type="component" value="Chromosome"/>
</dbReference>
<reference evidence="1 2" key="1">
    <citation type="submission" date="2018-12" db="EMBL/GenBank/DDBJ databases">
        <authorList>
            <consortium name="Pathogen Informatics"/>
        </authorList>
    </citation>
    <scope>NUCLEOTIDE SEQUENCE [LARGE SCALE GENOMIC DNA]</scope>
    <source>
        <strain evidence="1 2">NCTC9695</strain>
    </source>
</reference>
<evidence type="ECO:0000313" key="2">
    <source>
        <dbReference type="Proteomes" id="UP000275777"/>
    </source>
</evidence>
<name>A0A447TI57_CHRVL</name>